<gene>
    <name evidence="2" type="ORF">PG997_007728</name>
</gene>
<feature type="compositionally biased region" description="Basic and acidic residues" evidence="1">
    <location>
        <begin position="576"/>
        <end position="590"/>
    </location>
</feature>
<feature type="region of interest" description="Disordered" evidence="1">
    <location>
        <begin position="1"/>
        <end position="40"/>
    </location>
</feature>
<dbReference type="GeneID" id="92045103"/>
<feature type="region of interest" description="Disordered" evidence="1">
    <location>
        <begin position="67"/>
        <end position="88"/>
    </location>
</feature>
<feature type="region of interest" description="Disordered" evidence="1">
    <location>
        <begin position="563"/>
        <end position="597"/>
    </location>
</feature>
<organism evidence="2 3">
    <name type="scientific">Apiospora hydei</name>
    <dbReference type="NCBI Taxonomy" id="1337664"/>
    <lineage>
        <taxon>Eukaryota</taxon>
        <taxon>Fungi</taxon>
        <taxon>Dikarya</taxon>
        <taxon>Ascomycota</taxon>
        <taxon>Pezizomycotina</taxon>
        <taxon>Sordariomycetes</taxon>
        <taxon>Xylariomycetidae</taxon>
        <taxon>Amphisphaeriales</taxon>
        <taxon>Apiosporaceae</taxon>
        <taxon>Apiospora</taxon>
    </lineage>
</organism>
<feature type="compositionally biased region" description="Basic and acidic residues" evidence="1">
    <location>
        <begin position="67"/>
        <end position="77"/>
    </location>
</feature>
<sequence length="597" mass="67075">MFSPHPIVYTSPSAGSGTGSGSAPIAVSQDDEHELPSLGSPLPGRYGVILKGGMSTVVVDLVQSPPKNREIEKEHGQQSDAPSSLEPGAPRRSYLAAFPAFVSFADRSWLLPPKGPDDEIWFMEPGELRKRNLSKLQATPGLYKVILDGPPRDVEMEAGIIADFIKHKEALRLRLRDGFFGDKRWHDMVKEYYQWQSQLAFLDLDQRKAAIAHILPDIRIRMKAAFTSYQNADVAIGAELAGIQLSTFSTSPPKPLVPDSQEKKTQWAWDMTSYSHSISNRVLTPVERRRLEVGPEVLPPEPAVSFTPPELSHAGDQSSSAINLPRMFDMTLDHTDDWSPHDRRKFYKTYGYNAAQLYLKYFKSSPDQRCAEVDVPEWFHIFEAQSKVFISHGGTAHSRFIDLNFLLGSLATKVRDEKARVHALERQDDGQSSGSRNEYHKPHPHWSTAARRRNGGWWRCRSDDDAPLSERRCRLCHGNKPSSTSFTLNEGHATQAKFDLLMETIQAAQRVVAKRDRHVVENRMRAEAQAARQAQTSSASSSHAHGGAVERVRAEFYAECAARDRLHRRPPGSTADEERTEAAKRLDARRSRLSAHF</sequence>
<comment type="caution">
    <text evidence="2">The sequence shown here is derived from an EMBL/GenBank/DDBJ whole genome shotgun (WGS) entry which is preliminary data.</text>
</comment>
<evidence type="ECO:0000256" key="1">
    <source>
        <dbReference type="SAM" id="MobiDB-lite"/>
    </source>
</evidence>
<protein>
    <submittedName>
        <fullName evidence="2">Uncharacterized protein</fullName>
    </submittedName>
</protein>
<reference evidence="2 3" key="1">
    <citation type="submission" date="2023-01" db="EMBL/GenBank/DDBJ databases">
        <title>Analysis of 21 Apiospora genomes using comparative genomics revels a genus with tremendous synthesis potential of carbohydrate active enzymes and secondary metabolites.</title>
        <authorList>
            <person name="Sorensen T."/>
        </authorList>
    </citation>
    <scope>NUCLEOTIDE SEQUENCE [LARGE SCALE GENOMIC DNA]</scope>
    <source>
        <strain evidence="2 3">CBS 114990</strain>
    </source>
</reference>
<name>A0ABR1WBR7_9PEZI</name>
<accession>A0ABR1WBR7</accession>
<keyword evidence="3" id="KW-1185">Reference proteome</keyword>
<evidence type="ECO:0000313" key="3">
    <source>
        <dbReference type="Proteomes" id="UP001433268"/>
    </source>
</evidence>
<feature type="region of interest" description="Disordered" evidence="1">
    <location>
        <begin position="421"/>
        <end position="447"/>
    </location>
</feature>
<dbReference type="Proteomes" id="UP001433268">
    <property type="component" value="Unassembled WGS sequence"/>
</dbReference>
<dbReference type="RefSeq" id="XP_066667385.1">
    <property type="nucleotide sequence ID" value="XM_066812043.1"/>
</dbReference>
<dbReference type="EMBL" id="JAQQWN010000006">
    <property type="protein sequence ID" value="KAK8079910.1"/>
    <property type="molecule type" value="Genomic_DNA"/>
</dbReference>
<evidence type="ECO:0000313" key="2">
    <source>
        <dbReference type="EMBL" id="KAK8079910.1"/>
    </source>
</evidence>
<proteinExistence type="predicted"/>